<dbReference type="STRING" id="1524254.PHACT_00105"/>
<protein>
    <submittedName>
        <fullName evidence="7">Polysaccharide biosynthesis protein</fullName>
    </submittedName>
</protein>
<feature type="transmembrane region" description="Helical" evidence="6">
    <location>
        <begin position="432"/>
        <end position="453"/>
    </location>
</feature>
<evidence type="ECO:0000256" key="2">
    <source>
        <dbReference type="ARBA" id="ARBA00022475"/>
    </source>
</evidence>
<gene>
    <name evidence="7" type="ORF">PHACT_00105</name>
</gene>
<sequence length="506" mass="56008">MIQRNLIANYLGQGWVALMGLAFIPLYIRYLGIEAYGLIGLFAVLQAWLSLLDMGMTPTLNREMARFTGGAHSSESILDLLRSIEVVAITVALLLALGIWAGSDWLASDWLRAETLSADVVAQAFVIMGVVTSLRFVEGIYRSCIIGLQHQVHYNVINSCFATLRGFGALVVVGWISPTIEAFFIWQGVVSLLTLCVLGAFTYRLIPKSVRSGRFSIQALQGISRFAGGMLGITFLTLLLTQIDKILLSKILTLSEYGYYSLAAVVASALYMLTGPITQAWFPRLSELHATDNQAELIRKYHQGAQLVSVLMGSAAIVLIIFSEDVLQLWTQDHLLAERGSILLSILALGNLLNGLMWMPYQTQLAHGWTDLATRINLVSVIFIVPAILWVTPLYGAEGAAWIWVCLNAGYLLIGIHLMYRRILTEEKWRWYRFDILQPLLAATGVASISAWVMPDSLTWQVQLLWLSASSVTTLVASAMSSQYVRAALITKIKLRRKVTRSSSTI</sequence>
<evidence type="ECO:0000313" key="7">
    <source>
        <dbReference type="EMBL" id="OFE11754.1"/>
    </source>
</evidence>
<name>A0A1E8CH39_9GAMM</name>
<keyword evidence="5 6" id="KW-0472">Membrane</keyword>
<dbReference type="GO" id="GO:0005886">
    <property type="term" value="C:plasma membrane"/>
    <property type="evidence" value="ECO:0007669"/>
    <property type="project" value="UniProtKB-SubCell"/>
</dbReference>
<dbReference type="Proteomes" id="UP000175669">
    <property type="component" value="Unassembled WGS sequence"/>
</dbReference>
<feature type="transmembrane region" description="Helical" evidence="6">
    <location>
        <begin position="259"/>
        <end position="282"/>
    </location>
</feature>
<feature type="transmembrane region" description="Helical" evidence="6">
    <location>
        <begin position="303"/>
        <end position="322"/>
    </location>
</feature>
<organism evidence="7 8">
    <name type="scientific">Pseudohongiella acticola</name>
    <dbReference type="NCBI Taxonomy" id="1524254"/>
    <lineage>
        <taxon>Bacteria</taxon>
        <taxon>Pseudomonadati</taxon>
        <taxon>Pseudomonadota</taxon>
        <taxon>Gammaproteobacteria</taxon>
        <taxon>Pseudomonadales</taxon>
        <taxon>Pseudohongiellaceae</taxon>
        <taxon>Pseudohongiella</taxon>
    </lineage>
</organism>
<evidence type="ECO:0000256" key="3">
    <source>
        <dbReference type="ARBA" id="ARBA00022692"/>
    </source>
</evidence>
<dbReference type="AlphaFoldDB" id="A0A1E8CH39"/>
<keyword evidence="2" id="KW-1003">Cell membrane</keyword>
<comment type="subcellular location">
    <subcellularLocation>
        <location evidence="1">Cell membrane</location>
        <topology evidence="1">Multi-pass membrane protein</topology>
    </subcellularLocation>
</comment>
<feature type="transmembrane region" description="Helical" evidence="6">
    <location>
        <begin position="465"/>
        <end position="489"/>
    </location>
</feature>
<proteinExistence type="predicted"/>
<dbReference type="OrthoDB" id="653189at2"/>
<feature type="transmembrane region" description="Helical" evidence="6">
    <location>
        <begin position="120"/>
        <end position="137"/>
    </location>
</feature>
<dbReference type="InterPro" id="IPR002797">
    <property type="entry name" value="Polysacc_synth"/>
</dbReference>
<reference evidence="8" key="1">
    <citation type="submission" date="2016-07" db="EMBL/GenBank/DDBJ databases">
        <authorList>
            <person name="Florea S."/>
            <person name="Webb J.S."/>
            <person name="Jaromczyk J."/>
            <person name="Schardl C.L."/>
        </authorList>
    </citation>
    <scope>NUCLEOTIDE SEQUENCE [LARGE SCALE GENOMIC DNA]</scope>
    <source>
        <strain evidence="8">KCTC 42131</strain>
    </source>
</reference>
<keyword evidence="8" id="KW-1185">Reference proteome</keyword>
<dbReference type="InterPro" id="IPR050833">
    <property type="entry name" value="Poly_Biosynth_Transport"/>
</dbReference>
<dbReference type="PANTHER" id="PTHR30250:SF26">
    <property type="entry name" value="PSMA PROTEIN"/>
    <property type="match status" value="1"/>
</dbReference>
<feature type="transmembrane region" description="Helical" evidence="6">
    <location>
        <begin position="7"/>
        <end position="30"/>
    </location>
</feature>
<feature type="transmembrane region" description="Helical" evidence="6">
    <location>
        <begin position="36"/>
        <end position="56"/>
    </location>
</feature>
<evidence type="ECO:0000313" key="8">
    <source>
        <dbReference type="Proteomes" id="UP000175669"/>
    </source>
</evidence>
<keyword evidence="4 6" id="KW-1133">Transmembrane helix</keyword>
<feature type="transmembrane region" description="Helical" evidence="6">
    <location>
        <begin position="342"/>
        <end position="361"/>
    </location>
</feature>
<evidence type="ECO:0000256" key="4">
    <source>
        <dbReference type="ARBA" id="ARBA00022989"/>
    </source>
</evidence>
<feature type="transmembrane region" description="Helical" evidence="6">
    <location>
        <begin position="226"/>
        <end position="247"/>
    </location>
</feature>
<dbReference type="PANTHER" id="PTHR30250">
    <property type="entry name" value="PST FAMILY PREDICTED COLANIC ACID TRANSPORTER"/>
    <property type="match status" value="1"/>
</dbReference>
<comment type="caution">
    <text evidence="7">The sequence shown here is derived from an EMBL/GenBank/DDBJ whole genome shotgun (WGS) entry which is preliminary data.</text>
</comment>
<evidence type="ECO:0000256" key="6">
    <source>
        <dbReference type="SAM" id="Phobius"/>
    </source>
</evidence>
<feature type="transmembrane region" description="Helical" evidence="6">
    <location>
        <begin position="401"/>
        <end position="420"/>
    </location>
</feature>
<evidence type="ECO:0000256" key="1">
    <source>
        <dbReference type="ARBA" id="ARBA00004651"/>
    </source>
</evidence>
<dbReference type="EMBL" id="MASR01000001">
    <property type="protein sequence ID" value="OFE11754.1"/>
    <property type="molecule type" value="Genomic_DNA"/>
</dbReference>
<dbReference type="RefSeq" id="WP_070115380.1">
    <property type="nucleotide sequence ID" value="NZ_MASR01000001.1"/>
</dbReference>
<evidence type="ECO:0000256" key="5">
    <source>
        <dbReference type="ARBA" id="ARBA00023136"/>
    </source>
</evidence>
<accession>A0A1E8CH39</accession>
<feature type="transmembrane region" description="Helical" evidence="6">
    <location>
        <begin position="77"/>
        <end position="100"/>
    </location>
</feature>
<dbReference type="Pfam" id="PF01943">
    <property type="entry name" value="Polysacc_synt"/>
    <property type="match status" value="1"/>
</dbReference>
<keyword evidence="3 6" id="KW-0812">Transmembrane</keyword>
<feature type="transmembrane region" description="Helical" evidence="6">
    <location>
        <begin position="373"/>
        <end position="395"/>
    </location>
</feature>
<feature type="transmembrane region" description="Helical" evidence="6">
    <location>
        <begin position="157"/>
        <end position="177"/>
    </location>
</feature>
<feature type="transmembrane region" description="Helical" evidence="6">
    <location>
        <begin position="183"/>
        <end position="206"/>
    </location>
</feature>